<evidence type="ECO:0000313" key="4">
    <source>
        <dbReference type="Proteomes" id="UP000308054"/>
    </source>
</evidence>
<dbReference type="Pfam" id="PF01627">
    <property type="entry name" value="Hpt"/>
    <property type="match status" value="1"/>
</dbReference>
<keyword evidence="1" id="KW-0902">Two-component regulatory system</keyword>
<dbReference type="SUPFAM" id="SSF47226">
    <property type="entry name" value="Histidine-containing phosphotransfer domain, HPT domain"/>
    <property type="match status" value="1"/>
</dbReference>
<protein>
    <submittedName>
        <fullName evidence="3">Hpt domain-containing protein</fullName>
    </submittedName>
</protein>
<proteinExistence type="predicted"/>
<evidence type="ECO:0000256" key="1">
    <source>
        <dbReference type="ARBA" id="ARBA00023012"/>
    </source>
</evidence>
<dbReference type="AlphaFoldDB" id="A0A4S2GWW9"/>
<reference evidence="3 4" key="1">
    <citation type="journal article" date="2017" name="Int. J. Syst. Evol. Microbiol.">
        <title>Marinicauda algicola sp. nov., isolated from a marine red alga Rhodosorus marinus.</title>
        <authorList>
            <person name="Jeong S.E."/>
            <person name="Jeon S.H."/>
            <person name="Chun B.H."/>
            <person name="Kim D.W."/>
            <person name="Jeon C.O."/>
        </authorList>
    </citation>
    <scope>NUCLEOTIDE SEQUENCE [LARGE SCALE GENOMIC DNA]</scope>
    <source>
        <strain evidence="3 4">JCM 31718</strain>
    </source>
</reference>
<evidence type="ECO:0000313" key="3">
    <source>
        <dbReference type="EMBL" id="TGY87242.1"/>
    </source>
</evidence>
<dbReference type="Gene3D" id="1.20.120.160">
    <property type="entry name" value="HPT domain"/>
    <property type="match status" value="1"/>
</dbReference>
<dbReference type="InterPro" id="IPR008207">
    <property type="entry name" value="Sig_transdc_His_kin_Hpt_dom"/>
</dbReference>
<feature type="domain" description="HPt" evidence="2">
    <location>
        <begin position="25"/>
        <end position="93"/>
    </location>
</feature>
<organism evidence="3 4">
    <name type="scientific">Marinicauda algicola</name>
    <dbReference type="NCBI Taxonomy" id="2029849"/>
    <lineage>
        <taxon>Bacteria</taxon>
        <taxon>Pseudomonadati</taxon>
        <taxon>Pseudomonadota</taxon>
        <taxon>Alphaproteobacteria</taxon>
        <taxon>Maricaulales</taxon>
        <taxon>Maricaulaceae</taxon>
        <taxon>Marinicauda</taxon>
    </lineage>
</organism>
<dbReference type="EMBL" id="SRXW01000007">
    <property type="protein sequence ID" value="TGY87242.1"/>
    <property type="molecule type" value="Genomic_DNA"/>
</dbReference>
<dbReference type="Proteomes" id="UP000308054">
    <property type="component" value="Unassembled WGS sequence"/>
</dbReference>
<sequence>MSRPPVLDLDHLARYTAADEALEAELFALFTSQTENCLARMMETGDGEAFKAAVHTLKGAARGIGAFALGEACAQAEARPLEPEAIGHIRDCARETLARIGQVLAERPR</sequence>
<name>A0A4S2GWW9_9PROT</name>
<dbReference type="OrthoDB" id="7173540at2"/>
<accession>A0A4S2GWW9</accession>
<comment type="caution">
    <text evidence="3">The sequence shown here is derived from an EMBL/GenBank/DDBJ whole genome shotgun (WGS) entry which is preliminary data.</text>
</comment>
<evidence type="ECO:0000259" key="2">
    <source>
        <dbReference type="Pfam" id="PF01627"/>
    </source>
</evidence>
<dbReference type="RefSeq" id="WP_135997546.1">
    <property type="nucleotide sequence ID" value="NZ_CP071057.1"/>
</dbReference>
<dbReference type="GO" id="GO:0000160">
    <property type="term" value="P:phosphorelay signal transduction system"/>
    <property type="evidence" value="ECO:0007669"/>
    <property type="project" value="UniProtKB-KW"/>
</dbReference>
<dbReference type="GO" id="GO:0004672">
    <property type="term" value="F:protein kinase activity"/>
    <property type="evidence" value="ECO:0007669"/>
    <property type="project" value="UniProtKB-ARBA"/>
</dbReference>
<gene>
    <name evidence="3" type="ORF">E5163_16130</name>
</gene>
<keyword evidence="4" id="KW-1185">Reference proteome</keyword>
<dbReference type="InterPro" id="IPR036641">
    <property type="entry name" value="HPT_dom_sf"/>
</dbReference>